<evidence type="ECO:0000256" key="6">
    <source>
        <dbReference type="SAM" id="Phobius"/>
    </source>
</evidence>
<name>T1H694_MEGSC</name>
<evidence type="ECO:0000256" key="1">
    <source>
        <dbReference type="ARBA" id="ARBA00001946"/>
    </source>
</evidence>
<evidence type="ECO:0000256" key="4">
    <source>
        <dbReference type="ARBA" id="ARBA00022842"/>
    </source>
</evidence>
<dbReference type="Gene3D" id="1.10.600.10">
    <property type="entry name" value="Farnesyl Diphosphate Synthase"/>
    <property type="match status" value="1"/>
</dbReference>
<dbReference type="GO" id="GO:0004161">
    <property type="term" value="F:dimethylallyltranstransferase activity"/>
    <property type="evidence" value="ECO:0007669"/>
    <property type="project" value="TreeGrafter"/>
</dbReference>
<dbReference type="GO" id="GO:0042811">
    <property type="term" value="P:pheromone biosynthetic process"/>
    <property type="evidence" value="ECO:0007669"/>
    <property type="project" value="UniProtKB-ARBA"/>
</dbReference>
<keyword evidence="4" id="KW-0460">Magnesium</keyword>
<evidence type="ECO:0000313" key="8">
    <source>
        <dbReference type="Proteomes" id="UP000015102"/>
    </source>
</evidence>
<proteinExistence type="predicted"/>
<reference evidence="8" key="1">
    <citation type="submission" date="2013-02" db="EMBL/GenBank/DDBJ databases">
        <authorList>
            <person name="Hughes D."/>
        </authorList>
    </citation>
    <scope>NUCLEOTIDE SEQUENCE</scope>
    <source>
        <strain>Durham</strain>
        <strain evidence="8">NC isolate 2 -- Noor lab</strain>
    </source>
</reference>
<organism evidence="7 8">
    <name type="scientific">Megaselia scalaris</name>
    <name type="common">Humpbacked fly</name>
    <name type="synonym">Phora scalaris</name>
    <dbReference type="NCBI Taxonomy" id="36166"/>
    <lineage>
        <taxon>Eukaryota</taxon>
        <taxon>Metazoa</taxon>
        <taxon>Ecdysozoa</taxon>
        <taxon>Arthropoda</taxon>
        <taxon>Hexapoda</taxon>
        <taxon>Insecta</taxon>
        <taxon>Pterygota</taxon>
        <taxon>Neoptera</taxon>
        <taxon>Endopterygota</taxon>
        <taxon>Diptera</taxon>
        <taxon>Brachycera</taxon>
        <taxon>Muscomorpha</taxon>
        <taxon>Platypezoidea</taxon>
        <taxon>Phoridae</taxon>
        <taxon>Megaseliini</taxon>
        <taxon>Megaselia</taxon>
    </lineage>
</organism>
<keyword evidence="8" id="KW-1185">Reference proteome</keyword>
<comment type="cofactor">
    <cofactor evidence="1">
        <name>Mg(2+)</name>
        <dbReference type="ChEBI" id="CHEBI:18420"/>
    </cofactor>
</comment>
<dbReference type="Proteomes" id="UP000015102">
    <property type="component" value="Unassembled WGS sequence"/>
</dbReference>
<reference evidence="7" key="2">
    <citation type="submission" date="2015-06" db="UniProtKB">
        <authorList>
            <consortium name="EnsemblMetazoa"/>
        </authorList>
    </citation>
    <scope>IDENTIFICATION</scope>
</reference>
<keyword evidence="6" id="KW-0472">Membrane</keyword>
<keyword evidence="6" id="KW-1133">Transmembrane helix</keyword>
<dbReference type="GO" id="GO:0005737">
    <property type="term" value="C:cytoplasm"/>
    <property type="evidence" value="ECO:0007669"/>
    <property type="project" value="TreeGrafter"/>
</dbReference>
<dbReference type="STRING" id="36166.T1H694"/>
<evidence type="ECO:0000256" key="5">
    <source>
        <dbReference type="ARBA" id="ARBA00033740"/>
    </source>
</evidence>
<dbReference type="GO" id="GO:0004337">
    <property type="term" value="F:(2E,6E)-farnesyl diphosphate synthase activity"/>
    <property type="evidence" value="ECO:0007669"/>
    <property type="project" value="TreeGrafter"/>
</dbReference>
<protein>
    <submittedName>
        <fullName evidence="7">Uncharacterized protein</fullName>
    </submittedName>
</protein>
<dbReference type="GO" id="GO:0046872">
    <property type="term" value="F:metal ion binding"/>
    <property type="evidence" value="ECO:0007669"/>
    <property type="project" value="UniProtKB-KW"/>
</dbReference>
<comment type="pathway">
    <text evidence="5">Pheromone biosynthesis.</text>
</comment>
<dbReference type="Pfam" id="PF00348">
    <property type="entry name" value="polyprenyl_synt"/>
    <property type="match status" value="1"/>
</dbReference>
<dbReference type="HOGENOM" id="CLU_2475310_0_0_1"/>
<dbReference type="AlphaFoldDB" id="T1H694"/>
<keyword evidence="3" id="KW-0479">Metal-binding</keyword>
<evidence type="ECO:0000256" key="2">
    <source>
        <dbReference type="ARBA" id="ARBA00022679"/>
    </source>
</evidence>
<keyword evidence="2" id="KW-0808">Transferase</keyword>
<dbReference type="GO" id="GO:0045337">
    <property type="term" value="P:farnesyl diphosphate biosynthetic process"/>
    <property type="evidence" value="ECO:0007669"/>
    <property type="project" value="TreeGrafter"/>
</dbReference>
<evidence type="ECO:0000256" key="3">
    <source>
        <dbReference type="ARBA" id="ARBA00022723"/>
    </source>
</evidence>
<keyword evidence="6" id="KW-0812">Transmembrane</keyword>
<dbReference type="InterPro" id="IPR000092">
    <property type="entry name" value="Polyprenyl_synt"/>
</dbReference>
<accession>T1H694</accession>
<sequence length="88" mass="9738">IIFITTAGQANDLQTSSKSVDCFNMDTYKRIAANKTSYYTFYLPVALAMNMAIGNAISSKSKMISWTVLEIQMSLAKELIFKKTNALG</sequence>
<dbReference type="SUPFAM" id="SSF48576">
    <property type="entry name" value="Terpenoid synthases"/>
    <property type="match status" value="1"/>
</dbReference>
<dbReference type="EnsemblMetazoa" id="MESCA012227-RA">
    <property type="protein sequence ID" value="MESCA012227-PA"/>
    <property type="gene ID" value="MESCA012227"/>
</dbReference>
<evidence type="ECO:0000313" key="7">
    <source>
        <dbReference type="EnsemblMetazoa" id="MESCA012227-PA"/>
    </source>
</evidence>
<dbReference type="PANTHER" id="PTHR11525">
    <property type="entry name" value="FARNESYL-PYROPHOSPHATE SYNTHETASE"/>
    <property type="match status" value="1"/>
</dbReference>
<dbReference type="InterPro" id="IPR039702">
    <property type="entry name" value="FPS1-like"/>
</dbReference>
<dbReference type="InterPro" id="IPR008949">
    <property type="entry name" value="Isoprenoid_synthase_dom_sf"/>
</dbReference>
<feature type="transmembrane region" description="Helical" evidence="6">
    <location>
        <begin position="38"/>
        <end position="57"/>
    </location>
</feature>
<dbReference type="PANTHER" id="PTHR11525:SF0">
    <property type="entry name" value="FARNESYL PYROPHOSPHATE SYNTHASE"/>
    <property type="match status" value="1"/>
</dbReference>